<keyword evidence="2" id="KW-1185">Reference proteome</keyword>
<accession>A0A263BUG7</accession>
<evidence type="ECO:0000313" key="2">
    <source>
        <dbReference type="Proteomes" id="UP000217083"/>
    </source>
</evidence>
<evidence type="ECO:0000313" key="1">
    <source>
        <dbReference type="EMBL" id="OZM57369.1"/>
    </source>
</evidence>
<dbReference type="EMBL" id="NPIA01000003">
    <property type="protein sequence ID" value="OZM57369.1"/>
    <property type="molecule type" value="Genomic_DNA"/>
</dbReference>
<dbReference type="Proteomes" id="UP000217083">
    <property type="component" value="Unassembled WGS sequence"/>
</dbReference>
<reference evidence="1 2" key="2">
    <citation type="submission" date="2017-09" db="EMBL/GenBank/DDBJ databases">
        <title>Bacillus patelloidae sp. nov., isolated from the intestinal tract of a marine limpet.</title>
        <authorList>
            <person name="Liu R."/>
            <person name="Dong C."/>
            <person name="Shao Z."/>
        </authorList>
    </citation>
    <scope>NUCLEOTIDE SEQUENCE [LARGE SCALE GENOMIC DNA]</scope>
    <source>
        <strain evidence="1 2">SA5d-4</strain>
    </source>
</reference>
<reference evidence="2" key="1">
    <citation type="submission" date="2017-08" db="EMBL/GenBank/DDBJ databases">
        <authorList>
            <person name="Huang Z."/>
        </authorList>
    </citation>
    <scope>NUCLEOTIDE SEQUENCE [LARGE SCALE GENOMIC DNA]</scope>
    <source>
        <strain evidence="2">SA5d-4</strain>
    </source>
</reference>
<dbReference type="AlphaFoldDB" id="A0A263BUG7"/>
<gene>
    <name evidence="1" type="ORF">CIB95_07870</name>
</gene>
<comment type="caution">
    <text evidence="1">The sequence shown here is derived from an EMBL/GenBank/DDBJ whole genome shotgun (WGS) entry which is preliminary data.</text>
</comment>
<evidence type="ECO:0008006" key="3">
    <source>
        <dbReference type="Google" id="ProtNLM"/>
    </source>
</evidence>
<protein>
    <recommendedName>
        <fullName evidence="3">Branched-chain amino acid aminotransferase</fullName>
    </recommendedName>
</protein>
<organism evidence="1 2">
    <name type="scientific">Lottiidibacillus patelloidae</name>
    <dbReference type="NCBI Taxonomy" id="2670334"/>
    <lineage>
        <taxon>Bacteria</taxon>
        <taxon>Bacillati</taxon>
        <taxon>Bacillota</taxon>
        <taxon>Bacilli</taxon>
        <taxon>Bacillales</taxon>
        <taxon>Bacillaceae</taxon>
        <taxon>Lottiidibacillus</taxon>
    </lineage>
</organism>
<dbReference type="RefSeq" id="WP_094923977.1">
    <property type="nucleotide sequence ID" value="NZ_NPIA01000003.1"/>
</dbReference>
<proteinExistence type="predicted"/>
<sequence length="156" mass="18029">MENKELVLEDIYIERCNKETEELIEEELVTFLEKPITYLKSKSNEFIYIESPSLEDIKVDAISLELDDVFGVYNALLGFKVQKKHEEVIRSYFEKTLEADDPAKCGMMFNHDDGLWDINVAVNYIPGYKEDVTIEGALKLVTSLLENILDEVKNNK</sequence>
<name>A0A263BUG7_9BACI</name>